<dbReference type="EMBL" id="CP157483">
    <property type="protein sequence ID" value="XBO44287.1"/>
    <property type="molecule type" value="Genomic_DNA"/>
</dbReference>
<sequence length="180" mass="18961">MRWDDLFGDLAAQWEAEERRELDAEVADRTRRERAALGLYERLAAAGSQVLGLTLRTGTVVTGQVADVGDGWLLVGAQGGPVSLVPFGGLTAVTGLSTRAAGEPAGRRFGLGYALRGLSRDRSVLTLTDAAGGQATGTIDAVGKDVLELSEHAGDLARRPENITGRRLVPFDALVLLRPA</sequence>
<name>A0AAU7JV35_9MICO</name>
<dbReference type="AlphaFoldDB" id="A0AAU7JV35"/>
<evidence type="ECO:0000313" key="1">
    <source>
        <dbReference type="EMBL" id="XBO44287.1"/>
    </source>
</evidence>
<proteinExistence type="predicted"/>
<reference evidence="1" key="1">
    <citation type="submission" date="2024-05" db="EMBL/GenBank/DDBJ databases">
        <authorList>
            <person name="Kim S."/>
            <person name="Heo J."/>
            <person name="Choi H."/>
            <person name="Choi Y."/>
            <person name="Kwon S.-W."/>
            <person name="Kim Y."/>
        </authorList>
    </citation>
    <scope>NUCLEOTIDE SEQUENCE</scope>
    <source>
        <strain evidence="1">KACC 23699</strain>
    </source>
</reference>
<organism evidence="1">
    <name type="scientific">Pedococcus sp. KACC 23699</name>
    <dbReference type="NCBI Taxonomy" id="3149228"/>
    <lineage>
        <taxon>Bacteria</taxon>
        <taxon>Bacillati</taxon>
        <taxon>Actinomycetota</taxon>
        <taxon>Actinomycetes</taxon>
        <taxon>Micrococcales</taxon>
        <taxon>Intrasporangiaceae</taxon>
        <taxon>Pedococcus</taxon>
    </lineage>
</organism>
<evidence type="ECO:0008006" key="2">
    <source>
        <dbReference type="Google" id="ProtNLM"/>
    </source>
</evidence>
<accession>A0AAU7JV35</accession>
<gene>
    <name evidence="1" type="ORF">ABEG17_02870</name>
</gene>
<dbReference type="RefSeq" id="WP_406831775.1">
    <property type="nucleotide sequence ID" value="NZ_CP157483.1"/>
</dbReference>
<protein>
    <recommendedName>
        <fullName evidence="2">Chemotaxis protein CheW</fullName>
    </recommendedName>
</protein>